<dbReference type="InterPro" id="IPR036271">
    <property type="entry name" value="Tet_transcr_reg_TetR-rel_C_sf"/>
</dbReference>
<gene>
    <name evidence="4" type="ORF">AN216_18130</name>
</gene>
<dbReference type="GO" id="GO:0003700">
    <property type="term" value="F:DNA-binding transcription factor activity"/>
    <property type="evidence" value="ECO:0007669"/>
    <property type="project" value="TreeGrafter"/>
</dbReference>
<evidence type="ECO:0000256" key="1">
    <source>
        <dbReference type="ARBA" id="ARBA00023125"/>
    </source>
</evidence>
<evidence type="ECO:0000313" key="5">
    <source>
        <dbReference type="Proteomes" id="UP000176101"/>
    </source>
</evidence>
<reference evidence="4 5" key="1">
    <citation type="journal article" date="2016" name="Front. Microbiol.">
        <title>Comparative Genomics Analysis of Streptomyces Species Reveals Their Adaptation to the Marine Environment and Their Diversity at the Genomic Level.</title>
        <authorList>
            <person name="Tian X."/>
            <person name="Zhang Z."/>
            <person name="Yang T."/>
            <person name="Chen M."/>
            <person name="Li J."/>
            <person name="Chen F."/>
            <person name="Yang J."/>
            <person name="Li W."/>
            <person name="Zhang B."/>
            <person name="Zhang Z."/>
            <person name="Wu J."/>
            <person name="Zhang C."/>
            <person name="Long L."/>
            <person name="Xiao J."/>
        </authorList>
    </citation>
    <scope>NUCLEOTIDE SEQUENCE [LARGE SCALE GENOMIC DNA]</scope>
    <source>
        <strain evidence="4 5">SCSIO 02100</strain>
    </source>
</reference>
<dbReference type="SUPFAM" id="SSF46689">
    <property type="entry name" value="Homeodomain-like"/>
    <property type="match status" value="1"/>
</dbReference>
<dbReference type="InterPro" id="IPR001647">
    <property type="entry name" value="HTH_TetR"/>
</dbReference>
<dbReference type="RefSeq" id="WP_070197727.1">
    <property type="nucleotide sequence ID" value="NZ_LJGU01000133.1"/>
</dbReference>
<dbReference type="Gene3D" id="1.10.357.10">
    <property type="entry name" value="Tetracycline Repressor, domain 2"/>
    <property type="match status" value="1"/>
</dbReference>
<dbReference type="InterPro" id="IPR041583">
    <property type="entry name" value="TetR_C_31"/>
</dbReference>
<dbReference type="Proteomes" id="UP000176101">
    <property type="component" value="Unassembled WGS sequence"/>
</dbReference>
<dbReference type="SUPFAM" id="SSF48498">
    <property type="entry name" value="Tetracyclin repressor-like, C-terminal domain"/>
    <property type="match status" value="1"/>
</dbReference>
<dbReference type="InterPro" id="IPR009057">
    <property type="entry name" value="Homeodomain-like_sf"/>
</dbReference>
<dbReference type="OrthoDB" id="6929199at2"/>
<dbReference type="Pfam" id="PF00440">
    <property type="entry name" value="TetR_N"/>
    <property type="match status" value="1"/>
</dbReference>
<proteinExistence type="predicted"/>
<dbReference type="GO" id="GO:0000976">
    <property type="term" value="F:transcription cis-regulatory region binding"/>
    <property type="evidence" value="ECO:0007669"/>
    <property type="project" value="TreeGrafter"/>
</dbReference>
<organism evidence="4 5">
    <name type="scientific">Streptomyces oceani</name>
    <dbReference type="NCBI Taxonomy" id="1075402"/>
    <lineage>
        <taxon>Bacteria</taxon>
        <taxon>Bacillati</taxon>
        <taxon>Actinomycetota</taxon>
        <taxon>Actinomycetes</taxon>
        <taxon>Kitasatosporales</taxon>
        <taxon>Streptomycetaceae</taxon>
        <taxon>Streptomyces</taxon>
    </lineage>
</organism>
<dbReference type="PANTHER" id="PTHR30055:SF231">
    <property type="entry name" value="TRANSCRIPTIONAL REGULATORY PROTEIN (PROBABLY DEOR-FAMILY)-RELATED"/>
    <property type="match status" value="1"/>
</dbReference>
<dbReference type="PROSITE" id="PS50977">
    <property type="entry name" value="HTH_TETR_2"/>
    <property type="match status" value="1"/>
</dbReference>
<evidence type="ECO:0000313" key="4">
    <source>
        <dbReference type="EMBL" id="OEU96878.1"/>
    </source>
</evidence>
<dbReference type="STRING" id="1075402.AN216_18130"/>
<accession>A0A1E7JYV9</accession>
<feature type="domain" description="HTH tetR-type" evidence="3">
    <location>
        <begin position="7"/>
        <end position="67"/>
    </location>
</feature>
<protein>
    <submittedName>
        <fullName evidence="4">TetR family transcriptional regulator</fullName>
    </submittedName>
</protein>
<dbReference type="InterPro" id="IPR050109">
    <property type="entry name" value="HTH-type_TetR-like_transc_reg"/>
</dbReference>
<dbReference type="AlphaFoldDB" id="A0A1E7JYV9"/>
<comment type="caution">
    <text evidence="4">The sequence shown here is derived from an EMBL/GenBank/DDBJ whole genome shotgun (WGS) entry which is preliminary data.</text>
</comment>
<sequence>MGRRFDPERRQRLIDATLRVVGEHGVAGLSHRRVAAEADVPLGSTTYHFASRDDLLHAALGQAMRDWLAAMDRWERSVPREGSLTEEFTRFVVDSLTEGQERTRLEYELYLTALTHPSVRPLAAECLDGTAAVLRRRTPDDVTARALAALLDGLMLELLLTGRPVDPEEISARLAPLTDPR</sequence>
<dbReference type="PATRIC" id="fig|1075402.3.peg.4786"/>
<dbReference type="PANTHER" id="PTHR30055">
    <property type="entry name" value="HTH-TYPE TRANSCRIPTIONAL REGULATOR RUTR"/>
    <property type="match status" value="1"/>
</dbReference>
<dbReference type="EMBL" id="LJGU01000133">
    <property type="protein sequence ID" value="OEU96878.1"/>
    <property type="molecule type" value="Genomic_DNA"/>
</dbReference>
<feature type="DNA-binding region" description="H-T-H motif" evidence="2">
    <location>
        <begin position="30"/>
        <end position="49"/>
    </location>
</feature>
<evidence type="ECO:0000259" key="3">
    <source>
        <dbReference type="PROSITE" id="PS50977"/>
    </source>
</evidence>
<name>A0A1E7JYV9_9ACTN</name>
<evidence type="ECO:0000256" key="2">
    <source>
        <dbReference type="PROSITE-ProRule" id="PRU00335"/>
    </source>
</evidence>
<dbReference type="Pfam" id="PF17940">
    <property type="entry name" value="TetR_C_31"/>
    <property type="match status" value="1"/>
</dbReference>
<keyword evidence="5" id="KW-1185">Reference proteome</keyword>
<keyword evidence="1 2" id="KW-0238">DNA-binding</keyword>